<feature type="transmembrane region" description="Helical" evidence="8">
    <location>
        <begin position="409"/>
        <end position="430"/>
    </location>
</feature>
<dbReference type="GO" id="GO:0005249">
    <property type="term" value="F:voltage-gated potassium channel activity"/>
    <property type="evidence" value="ECO:0007669"/>
    <property type="project" value="TreeGrafter"/>
</dbReference>
<accession>W7XLK5</accession>
<dbReference type="SMART" id="SM00100">
    <property type="entry name" value="cNMP"/>
    <property type="match status" value="1"/>
</dbReference>
<feature type="compositionally biased region" description="Low complexity" evidence="7">
    <location>
        <begin position="735"/>
        <end position="762"/>
    </location>
</feature>
<name>W7XLK5_TETTS</name>
<dbReference type="GO" id="GO:0098855">
    <property type="term" value="C:HCN channel complex"/>
    <property type="evidence" value="ECO:0007669"/>
    <property type="project" value="TreeGrafter"/>
</dbReference>
<dbReference type="PROSITE" id="PS50042">
    <property type="entry name" value="CNMP_BINDING_3"/>
    <property type="match status" value="1"/>
</dbReference>
<evidence type="ECO:0000256" key="6">
    <source>
        <dbReference type="ARBA" id="ARBA00023136"/>
    </source>
</evidence>
<dbReference type="KEGG" id="tet:TTHERM_000070776"/>
<evidence type="ECO:0000313" key="10">
    <source>
        <dbReference type="EMBL" id="EWS76449.1"/>
    </source>
</evidence>
<feature type="region of interest" description="Disordered" evidence="7">
    <location>
        <begin position="929"/>
        <end position="957"/>
    </location>
</feature>
<protein>
    <submittedName>
        <fullName evidence="10">Cation channel family protein</fullName>
    </submittedName>
</protein>
<feature type="transmembrane region" description="Helical" evidence="8">
    <location>
        <begin position="271"/>
        <end position="290"/>
    </location>
</feature>
<evidence type="ECO:0000256" key="2">
    <source>
        <dbReference type="ARBA" id="ARBA00022448"/>
    </source>
</evidence>
<feature type="transmembrane region" description="Helical" evidence="8">
    <location>
        <begin position="353"/>
        <end position="369"/>
    </location>
</feature>
<dbReference type="GeneID" id="24437093"/>
<dbReference type="Pfam" id="PF00520">
    <property type="entry name" value="Ion_trans"/>
    <property type="match status" value="1"/>
</dbReference>
<dbReference type="PANTHER" id="PTHR45689:SF5">
    <property type="entry name" value="I[[H]] CHANNEL, ISOFORM E"/>
    <property type="match status" value="1"/>
</dbReference>
<dbReference type="EMBL" id="GG662853">
    <property type="protein sequence ID" value="EWS76449.1"/>
    <property type="molecule type" value="Genomic_DNA"/>
</dbReference>
<feature type="compositionally biased region" description="Basic residues" evidence="7">
    <location>
        <begin position="945"/>
        <end position="957"/>
    </location>
</feature>
<evidence type="ECO:0000256" key="5">
    <source>
        <dbReference type="ARBA" id="ARBA00023065"/>
    </source>
</evidence>
<feature type="compositionally biased region" description="Low complexity" evidence="7">
    <location>
        <begin position="931"/>
        <end position="944"/>
    </location>
</feature>
<evidence type="ECO:0000259" key="9">
    <source>
        <dbReference type="PROSITE" id="PS50042"/>
    </source>
</evidence>
<evidence type="ECO:0000256" key="7">
    <source>
        <dbReference type="SAM" id="MobiDB-lite"/>
    </source>
</evidence>
<dbReference type="InterPro" id="IPR018490">
    <property type="entry name" value="cNMP-bd_dom_sf"/>
</dbReference>
<organism evidence="10 11">
    <name type="scientific">Tetrahymena thermophila (strain SB210)</name>
    <dbReference type="NCBI Taxonomy" id="312017"/>
    <lineage>
        <taxon>Eukaryota</taxon>
        <taxon>Sar</taxon>
        <taxon>Alveolata</taxon>
        <taxon>Ciliophora</taxon>
        <taxon>Intramacronucleata</taxon>
        <taxon>Oligohymenophorea</taxon>
        <taxon>Hymenostomatida</taxon>
        <taxon>Tetrahymenina</taxon>
        <taxon>Tetrahymenidae</taxon>
        <taxon>Tetrahymena</taxon>
    </lineage>
</organism>
<comment type="subcellular location">
    <subcellularLocation>
        <location evidence="1">Membrane</location>
        <topology evidence="1">Multi-pass membrane protein</topology>
    </subcellularLocation>
</comment>
<keyword evidence="2" id="KW-0813">Transport</keyword>
<keyword evidence="3 8" id="KW-0812">Transmembrane</keyword>
<evidence type="ECO:0000313" key="11">
    <source>
        <dbReference type="Proteomes" id="UP000009168"/>
    </source>
</evidence>
<dbReference type="Gene3D" id="1.10.287.70">
    <property type="match status" value="1"/>
</dbReference>
<dbReference type="InterPro" id="IPR014710">
    <property type="entry name" value="RmlC-like_jellyroll"/>
</dbReference>
<dbReference type="SUPFAM" id="SSF81324">
    <property type="entry name" value="Voltage-gated potassium channels"/>
    <property type="match status" value="1"/>
</dbReference>
<keyword evidence="6 8" id="KW-0472">Membrane</keyword>
<dbReference type="Proteomes" id="UP000009168">
    <property type="component" value="Unassembled WGS sequence"/>
</dbReference>
<feature type="region of interest" description="Disordered" evidence="7">
    <location>
        <begin position="730"/>
        <end position="762"/>
    </location>
</feature>
<evidence type="ECO:0000256" key="3">
    <source>
        <dbReference type="ARBA" id="ARBA00022692"/>
    </source>
</evidence>
<feature type="transmembrane region" description="Helical" evidence="8">
    <location>
        <begin position="310"/>
        <end position="332"/>
    </location>
</feature>
<gene>
    <name evidence="10" type="ORF">TTHERM_000070776</name>
</gene>
<dbReference type="InterPro" id="IPR000595">
    <property type="entry name" value="cNMP-bd_dom"/>
</dbReference>
<dbReference type="InterPro" id="IPR051413">
    <property type="entry name" value="K/Na_HCN_channel"/>
</dbReference>
<evidence type="ECO:0000256" key="1">
    <source>
        <dbReference type="ARBA" id="ARBA00004141"/>
    </source>
</evidence>
<dbReference type="InterPro" id="IPR005821">
    <property type="entry name" value="Ion_trans_dom"/>
</dbReference>
<feature type="domain" description="Cyclic nucleotide-binding" evidence="9">
    <location>
        <begin position="511"/>
        <end position="618"/>
    </location>
</feature>
<keyword evidence="5" id="KW-0406">Ion transport</keyword>
<dbReference type="Pfam" id="PF00027">
    <property type="entry name" value="cNMP_binding"/>
    <property type="match status" value="1"/>
</dbReference>
<dbReference type="CDD" id="cd00038">
    <property type="entry name" value="CAP_ED"/>
    <property type="match status" value="1"/>
</dbReference>
<proteinExistence type="predicted"/>
<keyword evidence="4 8" id="KW-1133">Transmembrane helix</keyword>
<dbReference type="OrthoDB" id="426293at2759"/>
<dbReference type="GO" id="GO:0003254">
    <property type="term" value="P:regulation of membrane depolarization"/>
    <property type="evidence" value="ECO:0007669"/>
    <property type="project" value="TreeGrafter"/>
</dbReference>
<dbReference type="Gene3D" id="2.60.120.10">
    <property type="entry name" value="Jelly Rolls"/>
    <property type="match status" value="1"/>
</dbReference>
<dbReference type="RefSeq" id="XP_012651015.1">
    <property type="nucleotide sequence ID" value="XM_012795561.1"/>
</dbReference>
<evidence type="ECO:0000256" key="4">
    <source>
        <dbReference type="ARBA" id="ARBA00022989"/>
    </source>
</evidence>
<reference evidence="11" key="1">
    <citation type="journal article" date="2006" name="PLoS Biol.">
        <title>Macronuclear genome sequence of the ciliate Tetrahymena thermophila, a model eukaryote.</title>
        <authorList>
            <person name="Eisen J.A."/>
            <person name="Coyne R.S."/>
            <person name="Wu M."/>
            <person name="Wu D."/>
            <person name="Thiagarajan M."/>
            <person name="Wortman J.R."/>
            <person name="Badger J.H."/>
            <person name="Ren Q."/>
            <person name="Amedeo P."/>
            <person name="Jones K.M."/>
            <person name="Tallon L.J."/>
            <person name="Delcher A.L."/>
            <person name="Salzberg S.L."/>
            <person name="Silva J.C."/>
            <person name="Haas B.J."/>
            <person name="Majoros W.H."/>
            <person name="Farzad M."/>
            <person name="Carlton J.M."/>
            <person name="Smith R.K. Jr."/>
            <person name="Garg J."/>
            <person name="Pearlman R.E."/>
            <person name="Karrer K.M."/>
            <person name="Sun L."/>
            <person name="Manning G."/>
            <person name="Elde N.C."/>
            <person name="Turkewitz A.P."/>
            <person name="Asai D.J."/>
            <person name="Wilkes D.E."/>
            <person name="Wang Y."/>
            <person name="Cai H."/>
            <person name="Collins K."/>
            <person name="Stewart B.A."/>
            <person name="Lee S.R."/>
            <person name="Wilamowska K."/>
            <person name="Weinberg Z."/>
            <person name="Ruzzo W.L."/>
            <person name="Wloga D."/>
            <person name="Gaertig J."/>
            <person name="Frankel J."/>
            <person name="Tsao C.-C."/>
            <person name="Gorovsky M.A."/>
            <person name="Keeling P.J."/>
            <person name="Waller R.F."/>
            <person name="Patron N.J."/>
            <person name="Cherry J.M."/>
            <person name="Stover N.A."/>
            <person name="Krieger C.J."/>
            <person name="del Toro C."/>
            <person name="Ryder H.F."/>
            <person name="Williamson S.C."/>
            <person name="Barbeau R.A."/>
            <person name="Hamilton E.P."/>
            <person name="Orias E."/>
        </authorList>
    </citation>
    <scope>NUCLEOTIDE SEQUENCE [LARGE SCALE GENOMIC DNA]</scope>
    <source>
        <strain evidence="11">SB210</strain>
    </source>
</reference>
<dbReference type="PANTHER" id="PTHR45689">
    <property type="entry name" value="I[[H]] CHANNEL, ISOFORM E"/>
    <property type="match status" value="1"/>
</dbReference>
<keyword evidence="11" id="KW-1185">Reference proteome</keyword>
<dbReference type="GO" id="GO:0035725">
    <property type="term" value="P:sodium ion transmembrane transport"/>
    <property type="evidence" value="ECO:0007669"/>
    <property type="project" value="TreeGrafter"/>
</dbReference>
<dbReference type="InParanoid" id="W7XLK5"/>
<sequence length="1093" mass="128017">MRTLSVDFSLNQQLENSLQNLQNQQSNLNTTKQIDYNSPDDKNNSFIQFNQSRYFNISQDVPMIGQLQKNSLLKNQKEHMKIGLEGDAPLNSNSVINSIDQFSKTKIGGFQNKPIHNVAKSLHQFEENQNLDAEMAKNNEQQKIQISNSKLDKVGGQEKIQQILKCLFTDKKQKTANSVVTKNLSWNQSFLISRFIYKMKKMIQGRTLTNLTINKLNMIGDVCTLNSNQISSSIWLQQNSHIHRSYFQFWKIMDLLQTIEIQIPVIEPDSFISLITSFIFFISSLLLIILTPMEVAFEPFYQQNQNFLNYIHLFIYAVLILEILVCLNTGIYKKGAIIMNRKVILQKYLSSRFIIDFLILFIITMSLRQENLGEIRLLLIVRLTNLKQLYEQIEQFYQLTQNQIAVSQFIKLLSFIIMASHIFGCMFYIIGKDNQDQKNWVTITGINQLSWFEQYIASVYWSMVTICTVGYGDIVPTNAKGQMILENISYNLQCQYKLDVYSKLLKSKEELKNIFSDQFIDEISLKIEEKTFMPEEIIYTKGDPSDKFFIIIEGKVELLPIESQLKQQISPSLIQFLHKGDIFGYEDFICQNTRKFIAVSKTKTYAGLVSYQQFYDILKKYSKEYEIFCMIRDNANHQKILDTSVNMKCLCCHQKDHQIVYCPCIHFTANTKSLINKFKYCKDQRRQEYSKRKCKKLKSTQLLKELIKAQIKISQNTELLKELKKGIEKKEKDQQNISSNSSLLENSDSSTSSSNQTINQQQGDICGSQKNINEIKSHTKILQEQELQNQEQIQKSISNADTNSIQNKTFNSINLEENILKKSKQLQFIKQKSRDQLKQQVQAQIQNSILINENISIHEPTEGSTYQKQEEQDYIEGVLEKKSQQEILEYNMNCLDLKSFNNFNQIQFEEKPPSSTYFPDQNNKAIKFQEDSQSQNSKQQQQLLSHHRQSVSKQHVKRKSEYFKNKKAIQTIQELQYEIIQNIKLQMSPKIQKQDEDPGLQKLDKFQQLNEYQFAYLNKRREDMNQRFQQERHSKLLLENSFFIFDSLKSYKHYFPHNNLSQVLSSLSQYKLKKGIQQKKLLIKKAFKSKKII</sequence>
<dbReference type="SUPFAM" id="SSF51206">
    <property type="entry name" value="cAMP-binding domain-like"/>
    <property type="match status" value="1"/>
</dbReference>
<evidence type="ECO:0000256" key="8">
    <source>
        <dbReference type="SAM" id="Phobius"/>
    </source>
</evidence>
<dbReference type="AlphaFoldDB" id="W7XLK5"/>